<feature type="chain" id="PRO_5035449829" description="Tyrosine-protein kinase ephrin type A/B receptor-like domain-containing protein" evidence="1">
    <location>
        <begin position="20"/>
        <end position="271"/>
    </location>
</feature>
<reference evidence="4" key="1">
    <citation type="submission" date="2020-04" db="EMBL/GenBank/DDBJ databases">
        <title>Analysis of mating type loci in Filobasidium floriforme.</title>
        <authorList>
            <person name="Nowrousian M."/>
        </authorList>
    </citation>
    <scope>NUCLEOTIDE SEQUENCE</scope>
    <source>
        <strain evidence="4">CBS 6242</strain>
    </source>
</reference>
<dbReference type="OrthoDB" id="439917at2759"/>
<comment type="caution">
    <text evidence="4">The sequence shown here is derived from an EMBL/GenBank/DDBJ whole genome shotgun (WGS) entry which is preliminary data.</text>
</comment>
<evidence type="ECO:0000313" key="5">
    <source>
        <dbReference type="Proteomes" id="UP000812966"/>
    </source>
</evidence>
<keyword evidence="1" id="KW-0732">Signal</keyword>
<gene>
    <name evidence="4" type="ORF">FFLO_06977</name>
</gene>
<feature type="domain" description="Tyrosine-protein kinase ephrin type A/B receptor-like" evidence="2">
    <location>
        <begin position="41"/>
        <end position="82"/>
    </location>
</feature>
<dbReference type="InterPro" id="IPR009030">
    <property type="entry name" value="Growth_fac_rcpt_cys_sf"/>
</dbReference>
<dbReference type="InterPro" id="IPR048661">
    <property type="entry name" value="CPL1-like"/>
</dbReference>
<accession>A0A8K0JDV7</accession>
<evidence type="ECO:0008006" key="6">
    <source>
        <dbReference type="Google" id="ProtNLM"/>
    </source>
</evidence>
<dbReference type="InterPro" id="IPR011641">
    <property type="entry name" value="Tyr-kin_ephrin_A/B_rcpt-like"/>
</dbReference>
<dbReference type="EMBL" id="JABELV010000302">
    <property type="protein sequence ID" value="KAG7527398.1"/>
    <property type="molecule type" value="Genomic_DNA"/>
</dbReference>
<name>A0A8K0JDV7_9TREE</name>
<keyword evidence="5" id="KW-1185">Reference proteome</keyword>
<evidence type="ECO:0000256" key="1">
    <source>
        <dbReference type="SAM" id="SignalP"/>
    </source>
</evidence>
<feature type="signal peptide" evidence="1">
    <location>
        <begin position="1"/>
        <end position="19"/>
    </location>
</feature>
<dbReference type="PANTHER" id="PTHR46967">
    <property type="entry name" value="INSULIN-LIKE GROWTH FACTOR BINDING PROTEIN,N-TERMINAL"/>
    <property type="match status" value="1"/>
</dbReference>
<dbReference type="SUPFAM" id="SSF57184">
    <property type="entry name" value="Growth factor receptor domain"/>
    <property type="match status" value="1"/>
</dbReference>
<dbReference type="Gene3D" id="2.10.50.10">
    <property type="entry name" value="Tumor Necrosis Factor Receptor, subunit A, domain 2"/>
    <property type="match status" value="2"/>
</dbReference>
<sequence>MIWTRFLSITLFALTTARAQDQQCPPGNELRGDECQPCYPGGFSAGGSDPCQVCPGGSISADFGASSCTQCPANTYANYDGASCSDCPEYTTSDPGTAGPQQCRATNCPPGAVGVGSQCFGCDAGTYASGTYPGVCLFCEPGQQANEARTGCETCQAGTYSEIGAFCVACEAGYTSEDGASECMLAPSGSFSRRDQTLMRVGACTRSQTACMVGQEKWECIDTLTDLQSCGGCWTDGSGVDCTLLDHPDMSDGMQIACVDGRCQEELILTT</sequence>
<protein>
    <recommendedName>
        <fullName evidence="6">Tyrosine-protein kinase ephrin type A/B receptor-like domain-containing protein</fullName>
    </recommendedName>
</protein>
<dbReference type="PANTHER" id="PTHR46967:SF2">
    <property type="entry name" value="SUSHI, VON WILLEBRAND FACTOR TYPE A, EGF AND PENTRAXIN DOMAIN-CONTAINING PROTEIN 1-LIKE"/>
    <property type="match status" value="1"/>
</dbReference>
<organism evidence="4 5">
    <name type="scientific">Filobasidium floriforme</name>
    <dbReference type="NCBI Taxonomy" id="5210"/>
    <lineage>
        <taxon>Eukaryota</taxon>
        <taxon>Fungi</taxon>
        <taxon>Dikarya</taxon>
        <taxon>Basidiomycota</taxon>
        <taxon>Agaricomycotina</taxon>
        <taxon>Tremellomycetes</taxon>
        <taxon>Filobasidiales</taxon>
        <taxon>Filobasidiaceae</taxon>
        <taxon>Filobasidium</taxon>
    </lineage>
</organism>
<evidence type="ECO:0000313" key="4">
    <source>
        <dbReference type="EMBL" id="KAG7527398.1"/>
    </source>
</evidence>
<evidence type="ECO:0000259" key="3">
    <source>
        <dbReference type="Pfam" id="PF21671"/>
    </source>
</evidence>
<feature type="domain" description="Protein CPL1-like" evidence="3">
    <location>
        <begin position="218"/>
        <end position="264"/>
    </location>
</feature>
<dbReference type="Proteomes" id="UP000812966">
    <property type="component" value="Unassembled WGS sequence"/>
</dbReference>
<dbReference type="SMART" id="SM01411">
    <property type="entry name" value="Ephrin_rec_like"/>
    <property type="match status" value="2"/>
</dbReference>
<dbReference type="Pfam" id="PF07699">
    <property type="entry name" value="Ephrin_rec_like"/>
    <property type="match status" value="1"/>
</dbReference>
<dbReference type="Pfam" id="PF21671">
    <property type="entry name" value="CPL1-like"/>
    <property type="match status" value="1"/>
</dbReference>
<dbReference type="AlphaFoldDB" id="A0A8K0JDV7"/>
<evidence type="ECO:0000259" key="2">
    <source>
        <dbReference type="Pfam" id="PF07699"/>
    </source>
</evidence>
<proteinExistence type="predicted"/>